<protein>
    <recommendedName>
        <fullName evidence="7">Ribonuclease HII</fullName>
        <ecNumber evidence="6">3.1.26.4</ecNumber>
    </recommendedName>
</protein>
<proteinExistence type="inferred from homology"/>
<comment type="cofactor">
    <cofactor evidence="2">
        <name>Mn(2+)</name>
        <dbReference type="ChEBI" id="CHEBI:29035"/>
    </cofactor>
</comment>
<feature type="domain" description="RNase H type-2" evidence="14">
    <location>
        <begin position="16"/>
        <end position="205"/>
    </location>
</feature>
<sequence>MADFQIEKRIIKNGFRAIAGVDEVGRGAIFGPVIAAAVILPLVLMRSGLSGWADEIDDSKILSPPKRKKLAGAILANAVSVGIGSATNYEIDQKNIYWASLSAMRRAVENMPVAPDFILVDGFRINDVNYPQKSIVQGDRKSISIAAASIVAKVLRDEMIIHLDKVYEGYALSKNKGYGTREHYRALKETGPTLFHRLTFNLRNK</sequence>
<dbReference type="InterPro" id="IPR001352">
    <property type="entry name" value="RNase_HII/HIII"/>
</dbReference>
<evidence type="ECO:0000256" key="13">
    <source>
        <dbReference type="ARBA" id="ARBA00023211"/>
    </source>
</evidence>
<dbReference type="GO" id="GO:0004523">
    <property type="term" value="F:RNA-DNA hybrid ribonuclease activity"/>
    <property type="evidence" value="ECO:0007669"/>
    <property type="project" value="UniProtKB-EC"/>
</dbReference>
<dbReference type="InterPro" id="IPR012337">
    <property type="entry name" value="RNaseH-like_sf"/>
</dbReference>
<dbReference type="PANTHER" id="PTHR10954:SF18">
    <property type="entry name" value="RIBONUCLEASE HII"/>
    <property type="match status" value="1"/>
</dbReference>
<dbReference type="GO" id="GO:0003723">
    <property type="term" value="F:RNA binding"/>
    <property type="evidence" value="ECO:0007669"/>
    <property type="project" value="InterPro"/>
</dbReference>
<evidence type="ECO:0000256" key="10">
    <source>
        <dbReference type="ARBA" id="ARBA00022723"/>
    </source>
</evidence>
<name>A0A0F9N5U8_9ZZZZ</name>
<dbReference type="GO" id="GO:0046872">
    <property type="term" value="F:metal ion binding"/>
    <property type="evidence" value="ECO:0007669"/>
    <property type="project" value="UniProtKB-KW"/>
</dbReference>
<dbReference type="InterPro" id="IPR022898">
    <property type="entry name" value="RNase_HII"/>
</dbReference>
<evidence type="ECO:0000256" key="8">
    <source>
        <dbReference type="ARBA" id="ARBA00022490"/>
    </source>
</evidence>
<evidence type="ECO:0000313" key="15">
    <source>
        <dbReference type="EMBL" id="KKN13294.1"/>
    </source>
</evidence>
<keyword evidence="9" id="KW-0540">Nuclease</keyword>
<comment type="similarity">
    <text evidence="5">Belongs to the RNase HII family.</text>
</comment>
<evidence type="ECO:0000256" key="12">
    <source>
        <dbReference type="ARBA" id="ARBA00022801"/>
    </source>
</evidence>
<comment type="subcellular location">
    <subcellularLocation>
        <location evidence="4">Cytoplasm</location>
    </subcellularLocation>
</comment>
<comment type="cofactor">
    <cofactor evidence="3">
        <name>Mg(2+)</name>
        <dbReference type="ChEBI" id="CHEBI:18420"/>
    </cofactor>
</comment>
<evidence type="ECO:0000256" key="9">
    <source>
        <dbReference type="ARBA" id="ARBA00022722"/>
    </source>
</evidence>
<dbReference type="GO" id="GO:0032299">
    <property type="term" value="C:ribonuclease H2 complex"/>
    <property type="evidence" value="ECO:0007669"/>
    <property type="project" value="TreeGrafter"/>
</dbReference>
<dbReference type="GO" id="GO:0005737">
    <property type="term" value="C:cytoplasm"/>
    <property type="evidence" value="ECO:0007669"/>
    <property type="project" value="UniProtKB-SubCell"/>
</dbReference>
<dbReference type="InterPro" id="IPR036397">
    <property type="entry name" value="RNaseH_sf"/>
</dbReference>
<dbReference type="PANTHER" id="PTHR10954">
    <property type="entry name" value="RIBONUCLEASE H2 SUBUNIT A"/>
    <property type="match status" value="1"/>
</dbReference>
<dbReference type="PROSITE" id="PS51975">
    <property type="entry name" value="RNASE_H_2"/>
    <property type="match status" value="1"/>
</dbReference>
<dbReference type="HAMAP" id="MF_00052_B">
    <property type="entry name" value="RNase_HII_B"/>
    <property type="match status" value="1"/>
</dbReference>
<dbReference type="GO" id="GO:0006298">
    <property type="term" value="P:mismatch repair"/>
    <property type="evidence" value="ECO:0007669"/>
    <property type="project" value="TreeGrafter"/>
</dbReference>
<accession>A0A0F9N5U8</accession>
<evidence type="ECO:0000259" key="14">
    <source>
        <dbReference type="PROSITE" id="PS51975"/>
    </source>
</evidence>
<dbReference type="GO" id="GO:0043137">
    <property type="term" value="P:DNA replication, removal of RNA primer"/>
    <property type="evidence" value="ECO:0007669"/>
    <property type="project" value="TreeGrafter"/>
</dbReference>
<comment type="catalytic activity">
    <reaction evidence="1">
        <text>Endonucleolytic cleavage to 5'-phosphomonoester.</text>
        <dbReference type="EC" id="3.1.26.4"/>
    </reaction>
</comment>
<keyword evidence="11" id="KW-0255">Endonuclease</keyword>
<evidence type="ECO:0000256" key="2">
    <source>
        <dbReference type="ARBA" id="ARBA00001936"/>
    </source>
</evidence>
<comment type="caution">
    <text evidence="15">The sequence shown here is derived from an EMBL/GenBank/DDBJ whole genome shotgun (WGS) entry which is preliminary data.</text>
</comment>
<evidence type="ECO:0000256" key="11">
    <source>
        <dbReference type="ARBA" id="ARBA00022759"/>
    </source>
</evidence>
<gene>
    <name evidence="15" type="ORF">LCGC14_1007860</name>
</gene>
<keyword evidence="12" id="KW-0378">Hydrolase</keyword>
<keyword evidence="10" id="KW-0479">Metal-binding</keyword>
<dbReference type="InterPro" id="IPR024567">
    <property type="entry name" value="RNase_HII/HIII_dom"/>
</dbReference>
<evidence type="ECO:0000256" key="5">
    <source>
        <dbReference type="ARBA" id="ARBA00007383"/>
    </source>
</evidence>
<dbReference type="SUPFAM" id="SSF53098">
    <property type="entry name" value="Ribonuclease H-like"/>
    <property type="match status" value="1"/>
</dbReference>
<organism evidence="15">
    <name type="scientific">marine sediment metagenome</name>
    <dbReference type="NCBI Taxonomy" id="412755"/>
    <lineage>
        <taxon>unclassified sequences</taxon>
        <taxon>metagenomes</taxon>
        <taxon>ecological metagenomes</taxon>
    </lineage>
</organism>
<dbReference type="AlphaFoldDB" id="A0A0F9N5U8"/>
<keyword evidence="8" id="KW-0963">Cytoplasm</keyword>
<evidence type="ECO:0000256" key="4">
    <source>
        <dbReference type="ARBA" id="ARBA00004496"/>
    </source>
</evidence>
<evidence type="ECO:0000256" key="1">
    <source>
        <dbReference type="ARBA" id="ARBA00000077"/>
    </source>
</evidence>
<dbReference type="Pfam" id="PF01351">
    <property type="entry name" value="RNase_HII"/>
    <property type="match status" value="1"/>
</dbReference>
<dbReference type="Gene3D" id="3.30.420.10">
    <property type="entry name" value="Ribonuclease H-like superfamily/Ribonuclease H"/>
    <property type="match status" value="1"/>
</dbReference>
<dbReference type="NCBIfam" id="NF000595">
    <property type="entry name" value="PRK00015.1-3"/>
    <property type="match status" value="1"/>
</dbReference>
<evidence type="ECO:0000256" key="7">
    <source>
        <dbReference type="ARBA" id="ARBA00019179"/>
    </source>
</evidence>
<evidence type="ECO:0000256" key="6">
    <source>
        <dbReference type="ARBA" id="ARBA00012180"/>
    </source>
</evidence>
<keyword evidence="13" id="KW-0464">Manganese</keyword>
<evidence type="ECO:0000256" key="3">
    <source>
        <dbReference type="ARBA" id="ARBA00001946"/>
    </source>
</evidence>
<dbReference type="EMBL" id="LAZR01003936">
    <property type="protein sequence ID" value="KKN13294.1"/>
    <property type="molecule type" value="Genomic_DNA"/>
</dbReference>
<dbReference type="EC" id="3.1.26.4" evidence="6"/>
<dbReference type="CDD" id="cd07182">
    <property type="entry name" value="RNase_HII_bacteria_HII_like"/>
    <property type="match status" value="1"/>
</dbReference>
<reference evidence="15" key="1">
    <citation type="journal article" date="2015" name="Nature">
        <title>Complex archaea that bridge the gap between prokaryotes and eukaryotes.</title>
        <authorList>
            <person name="Spang A."/>
            <person name="Saw J.H."/>
            <person name="Jorgensen S.L."/>
            <person name="Zaremba-Niedzwiedzka K."/>
            <person name="Martijn J."/>
            <person name="Lind A.E."/>
            <person name="van Eijk R."/>
            <person name="Schleper C."/>
            <person name="Guy L."/>
            <person name="Ettema T.J."/>
        </authorList>
    </citation>
    <scope>NUCLEOTIDE SEQUENCE</scope>
</reference>